<dbReference type="KEGG" id="vni:VIBNI_A3397"/>
<keyword evidence="2" id="KW-1185">Reference proteome</keyword>
<dbReference type="PATRIC" id="fig|1260221.3.peg.3222"/>
<accession>U4K297</accession>
<protein>
    <submittedName>
        <fullName evidence="1">Uncharacterized protein</fullName>
    </submittedName>
</protein>
<reference evidence="1 2" key="1">
    <citation type="journal article" date="2013" name="ISME J.">
        <title>Comparative genomics of pathogenic lineages of Vibrio nigripulchritudo identifies virulence-associated traits.</title>
        <authorList>
            <person name="Goudenege D."/>
            <person name="Labreuche Y."/>
            <person name="Krin E."/>
            <person name="Ansquer D."/>
            <person name="Mangenot S."/>
            <person name="Calteau A."/>
            <person name="Medigue C."/>
            <person name="Mazel D."/>
            <person name="Polz M.F."/>
            <person name="Le Roux F."/>
        </authorList>
    </citation>
    <scope>NUCLEOTIDE SEQUENCE [LARGE SCALE GENOMIC DNA]</scope>
    <source>
        <strain evidence="2">SnF1</strain>
    </source>
</reference>
<proteinExistence type="predicted"/>
<dbReference type="EMBL" id="FO203526">
    <property type="protein sequence ID" value="CCO59386.1"/>
    <property type="molecule type" value="Genomic_DNA"/>
</dbReference>
<dbReference type="AlphaFoldDB" id="U4K297"/>
<sequence length="675" mass="77179">MVYHSFRVLVMSIELTPLDLNMFEEYIVNLDNYISGVHIGVEPNKNYIGMLDSEVDLIKRKMEKMHENSFSELNIKCANKKNRKKKCVYYIDERQRKKAVLAAHIWGGEFSRSNLMSDCCEYAIVLHDYKSNTYETINLVFELKNKGVKVGIIPLYGDNRDWSTLVLHLLSDKISTEFRYSFNSEKINLGNSQNNEYDVTLFQGHSGPADMRVNNEITLCGKMGMSASSNDSLPCWSEEKCYKQPLLGREASSKYSLKSIGDLCGRVTILSGCNLSPLSSSWLPIEHSLIFQIIESGGYVIASSGLLRISYNYDLLFLALLSEGNSLGSVVESINDIREQTNIGSKQSDMFLGSYVLLGNPCFNFSVEKVSNKSVGDILDNNVTAKLLRKNILTKYTLFNNGISRIIKEDIVLSDKNENTDTLKHKIIRMMNVVQYWNSIISGNNKKYNETFFDNSEFNSISRDFYNFLITGLNIINENVMIGNEIFHLDYLLSKNIHIFQSSIMRFLNVIVTCHGTYLFKMWQDYYMRDSESIYHSKCLCSNGYVVSTRHRSMFFRDLDRLILECIKCGVVGESGELDLVKVTKFPRLASPGDKLCYIFNVEKDKVSTLSRIYIESYFKNDSTIKSKVIESSNSNSIELTLNIPHEIKPNVYVICAIFLINGELRQIRNTIKII</sequence>
<evidence type="ECO:0000313" key="1">
    <source>
        <dbReference type="EMBL" id="CCO59386.1"/>
    </source>
</evidence>
<dbReference type="Proteomes" id="UP000016895">
    <property type="component" value="Chromosome 1"/>
</dbReference>
<organism evidence="1 2">
    <name type="scientific">Vibrio nigripulchritudo</name>
    <dbReference type="NCBI Taxonomy" id="28173"/>
    <lineage>
        <taxon>Bacteria</taxon>
        <taxon>Pseudomonadati</taxon>
        <taxon>Pseudomonadota</taxon>
        <taxon>Gammaproteobacteria</taxon>
        <taxon>Vibrionales</taxon>
        <taxon>Vibrionaceae</taxon>
        <taxon>Vibrio</taxon>
    </lineage>
</organism>
<name>U4K297_9VIBR</name>
<evidence type="ECO:0000313" key="2">
    <source>
        <dbReference type="Proteomes" id="UP000016895"/>
    </source>
</evidence>
<gene>
    <name evidence="1" type="ORF">VIBNI_A3397</name>
</gene>